<keyword evidence="6" id="KW-0732">Signal</keyword>
<dbReference type="AlphaFoldDB" id="A0A315Z964"/>
<organism evidence="8 9">
    <name type="scientific">Sediminitomix flava</name>
    <dbReference type="NCBI Taxonomy" id="379075"/>
    <lineage>
        <taxon>Bacteria</taxon>
        <taxon>Pseudomonadati</taxon>
        <taxon>Bacteroidota</taxon>
        <taxon>Cytophagia</taxon>
        <taxon>Cytophagales</taxon>
        <taxon>Flammeovirgaceae</taxon>
        <taxon>Sediminitomix</taxon>
    </lineage>
</organism>
<proteinExistence type="inferred from homology"/>
<feature type="domain" description="Sulfatase N-terminal" evidence="7">
    <location>
        <begin position="28"/>
        <end position="330"/>
    </location>
</feature>
<evidence type="ECO:0000256" key="3">
    <source>
        <dbReference type="ARBA" id="ARBA00022801"/>
    </source>
</evidence>
<feature type="chain" id="PRO_5016355488" evidence="6">
    <location>
        <begin position="23"/>
        <end position="454"/>
    </location>
</feature>
<dbReference type="PANTHER" id="PTHR42693">
    <property type="entry name" value="ARYLSULFATASE FAMILY MEMBER"/>
    <property type="match status" value="1"/>
</dbReference>
<dbReference type="EMBL" id="QGDO01000003">
    <property type="protein sequence ID" value="PWJ41930.1"/>
    <property type="molecule type" value="Genomic_DNA"/>
</dbReference>
<dbReference type="GO" id="GO:0046872">
    <property type="term" value="F:metal ion binding"/>
    <property type="evidence" value="ECO:0007669"/>
    <property type="project" value="UniProtKB-KW"/>
</dbReference>
<dbReference type="Pfam" id="PF00884">
    <property type="entry name" value="Sulfatase"/>
    <property type="match status" value="1"/>
</dbReference>
<keyword evidence="4" id="KW-0106">Calcium</keyword>
<dbReference type="OrthoDB" id="9764377at2"/>
<evidence type="ECO:0000256" key="6">
    <source>
        <dbReference type="SAM" id="SignalP"/>
    </source>
</evidence>
<feature type="compositionally biased region" description="Basic residues" evidence="5">
    <location>
        <begin position="434"/>
        <end position="454"/>
    </location>
</feature>
<dbReference type="RefSeq" id="WP_109618400.1">
    <property type="nucleotide sequence ID" value="NZ_QGDO01000003.1"/>
</dbReference>
<dbReference type="CDD" id="cd16151">
    <property type="entry name" value="sulfatase_like"/>
    <property type="match status" value="1"/>
</dbReference>
<comment type="similarity">
    <text evidence="1">Belongs to the sulfatase family.</text>
</comment>
<evidence type="ECO:0000256" key="4">
    <source>
        <dbReference type="ARBA" id="ARBA00022837"/>
    </source>
</evidence>
<dbReference type="InterPro" id="IPR000917">
    <property type="entry name" value="Sulfatase_N"/>
</dbReference>
<dbReference type="InterPro" id="IPR050738">
    <property type="entry name" value="Sulfatase"/>
</dbReference>
<protein>
    <submittedName>
        <fullName evidence="8">Arylsulfatase A-like enzyme</fullName>
    </submittedName>
</protein>
<reference evidence="8 9" key="1">
    <citation type="submission" date="2018-03" db="EMBL/GenBank/DDBJ databases">
        <title>Genomic Encyclopedia of Archaeal and Bacterial Type Strains, Phase II (KMG-II): from individual species to whole genera.</title>
        <authorList>
            <person name="Goeker M."/>
        </authorList>
    </citation>
    <scope>NUCLEOTIDE SEQUENCE [LARGE SCALE GENOMIC DNA]</scope>
    <source>
        <strain evidence="8 9">DSM 28229</strain>
    </source>
</reference>
<feature type="region of interest" description="Disordered" evidence="5">
    <location>
        <begin position="425"/>
        <end position="454"/>
    </location>
</feature>
<dbReference type="InterPro" id="IPR024607">
    <property type="entry name" value="Sulfatase_CS"/>
</dbReference>
<dbReference type="InterPro" id="IPR017850">
    <property type="entry name" value="Alkaline_phosphatase_core_sf"/>
</dbReference>
<dbReference type="PROSITE" id="PS00523">
    <property type="entry name" value="SULFATASE_1"/>
    <property type="match status" value="1"/>
</dbReference>
<dbReference type="GO" id="GO:0004065">
    <property type="term" value="F:arylsulfatase activity"/>
    <property type="evidence" value="ECO:0007669"/>
    <property type="project" value="TreeGrafter"/>
</dbReference>
<evidence type="ECO:0000313" key="8">
    <source>
        <dbReference type="EMBL" id="PWJ41930.1"/>
    </source>
</evidence>
<evidence type="ECO:0000256" key="5">
    <source>
        <dbReference type="SAM" id="MobiDB-lite"/>
    </source>
</evidence>
<dbReference type="SUPFAM" id="SSF53649">
    <property type="entry name" value="Alkaline phosphatase-like"/>
    <property type="match status" value="1"/>
</dbReference>
<keyword evidence="3" id="KW-0378">Hydrolase</keyword>
<dbReference type="PANTHER" id="PTHR42693:SF53">
    <property type="entry name" value="ENDO-4-O-SULFATASE"/>
    <property type="match status" value="1"/>
</dbReference>
<accession>A0A315Z964</accession>
<feature type="signal peptide" evidence="6">
    <location>
        <begin position="1"/>
        <end position="22"/>
    </location>
</feature>
<evidence type="ECO:0000256" key="1">
    <source>
        <dbReference type="ARBA" id="ARBA00008779"/>
    </source>
</evidence>
<keyword evidence="2" id="KW-0479">Metal-binding</keyword>
<evidence type="ECO:0000256" key="2">
    <source>
        <dbReference type="ARBA" id="ARBA00022723"/>
    </source>
</evidence>
<dbReference type="Proteomes" id="UP000245535">
    <property type="component" value="Unassembled WGS sequence"/>
</dbReference>
<keyword evidence="9" id="KW-1185">Reference proteome</keyword>
<dbReference type="Gene3D" id="3.40.720.10">
    <property type="entry name" value="Alkaline Phosphatase, subunit A"/>
    <property type="match status" value="1"/>
</dbReference>
<sequence>MKKISAFFVFLYMLSTSTLVFSQQKDKKNIIMVFIDDIGVEAVGCYGADDIKTPTMDKLANEGMKFENAHASPICTPSRVKLMTGKYNSRNYKKFGLLPASETTFANTLKKEGYATAIAGKWQLSYGESDPLNKPYYFGFDEYCLWNLVEKGLPRFKNPVLHKNGEALDGEGKYGPNVVNDFALDFIEKNQDNPFLLYYPMIQTHDPFQPTPDMEEEYAALEDLTLNDPAYFGANVEYMDKMLGRLVNKLDDLGIRENTVILIMGDNGTSSKVYTSQNNKQVKGGKGKSLTTGTHVPFIANCPSLVKKDVNVNLIDLTDFYPTMLDIVGIDRPEGLDGISFYPQLIGKKSNESRDFVFISYFGKKTYPVKQFAFNTEWKYYDNGAFYNTKLDPEEKNNLADSITVLSEDEQAQYRHLRAKVAEFKRVGDFPPKKSGKKKGKKGKGGKKKKAQAK</sequence>
<name>A0A315Z964_SEDFL</name>
<evidence type="ECO:0000313" key="9">
    <source>
        <dbReference type="Proteomes" id="UP000245535"/>
    </source>
</evidence>
<evidence type="ECO:0000259" key="7">
    <source>
        <dbReference type="Pfam" id="PF00884"/>
    </source>
</evidence>
<gene>
    <name evidence="8" type="ORF">BC781_103180</name>
</gene>
<comment type="caution">
    <text evidence="8">The sequence shown here is derived from an EMBL/GenBank/DDBJ whole genome shotgun (WGS) entry which is preliminary data.</text>
</comment>